<organism evidence="3 4">
    <name type="scientific">Methylomonas koyamae</name>
    <dbReference type="NCBI Taxonomy" id="702114"/>
    <lineage>
        <taxon>Bacteria</taxon>
        <taxon>Pseudomonadati</taxon>
        <taxon>Pseudomonadota</taxon>
        <taxon>Gammaproteobacteria</taxon>
        <taxon>Methylococcales</taxon>
        <taxon>Methylococcaceae</taxon>
        <taxon>Methylomonas</taxon>
    </lineage>
</organism>
<dbReference type="PROSITE" id="PS50883">
    <property type="entry name" value="EAL"/>
    <property type="match status" value="1"/>
</dbReference>
<evidence type="ECO:0000259" key="1">
    <source>
        <dbReference type="PROSITE" id="PS50883"/>
    </source>
</evidence>
<dbReference type="RefSeq" id="WP_064026294.1">
    <property type="nucleotide sequence ID" value="NZ_LUUK01000076.1"/>
</dbReference>
<dbReference type="PIRSF" id="PIRSF003180">
    <property type="entry name" value="DiGMPpdiest_YuxH"/>
    <property type="match status" value="1"/>
</dbReference>
<dbReference type="PANTHER" id="PTHR33525">
    <property type="match status" value="1"/>
</dbReference>
<dbReference type="SUPFAM" id="SSF141868">
    <property type="entry name" value="EAL domain-like"/>
    <property type="match status" value="1"/>
</dbReference>
<evidence type="ECO:0000259" key="2">
    <source>
        <dbReference type="PROSITE" id="PS51833"/>
    </source>
</evidence>
<dbReference type="InterPro" id="IPR013976">
    <property type="entry name" value="HDOD"/>
</dbReference>
<proteinExistence type="predicted"/>
<dbReference type="InterPro" id="IPR014408">
    <property type="entry name" value="dGMP_Pdiesterase_EAL/HD-GYP"/>
</dbReference>
<comment type="caution">
    <text evidence="3">The sequence shown here is derived from an EMBL/GenBank/DDBJ whole genome shotgun (WGS) entry which is preliminary data.</text>
</comment>
<dbReference type="STRING" id="702114.A1355_22460"/>
<dbReference type="AlphaFoldDB" id="A0A177NX70"/>
<keyword evidence="4" id="KW-1185">Reference proteome</keyword>
<dbReference type="InterPro" id="IPR001633">
    <property type="entry name" value="EAL_dom"/>
</dbReference>
<dbReference type="InterPro" id="IPR035919">
    <property type="entry name" value="EAL_sf"/>
</dbReference>
<evidence type="ECO:0000313" key="3">
    <source>
        <dbReference type="EMBL" id="OAI22531.1"/>
    </source>
</evidence>
<dbReference type="Pfam" id="PF00563">
    <property type="entry name" value="EAL"/>
    <property type="match status" value="1"/>
</dbReference>
<evidence type="ECO:0000313" key="4">
    <source>
        <dbReference type="Proteomes" id="UP000077628"/>
    </source>
</evidence>
<dbReference type="Pfam" id="PF08668">
    <property type="entry name" value="HDOD"/>
    <property type="match status" value="1"/>
</dbReference>
<feature type="domain" description="HDOD" evidence="2">
    <location>
        <begin position="199"/>
        <end position="394"/>
    </location>
</feature>
<feature type="domain" description="EAL" evidence="1">
    <location>
        <begin position="1"/>
        <end position="205"/>
    </location>
</feature>
<dbReference type="EMBL" id="LUUK01000076">
    <property type="protein sequence ID" value="OAI22531.1"/>
    <property type="molecule type" value="Genomic_DNA"/>
</dbReference>
<dbReference type="OrthoDB" id="9804751at2"/>
<dbReference type="SMART" id="SM00052">
    <property type="entry name" value="EAL"/>
    <property type="match status" value="1"/>
</dbReference>
<protein>
    <submittedName>
        <fullName evidence="3">Diguanylate phosphodiesterase</fullName>
    </submittedName>
</protein>
<sequence>MTDFLIGRQPILDRDLSTFAYGILFRGKDFDLSQQDGAANATRQVITDTILEIGLNELVGPHKAFINFTGRNLLDNIPLHLPKDRIVIEVLESVAVDDAIVANLKALSELGYTIALDDFVLTPEWRPLLEIADIVKLDVMADGLEKSHALITELKGYGLRLLAEKVETHEEFQALKEWGCELFQGFFFSKPNLVEGKRLGVSQASAIRLMSAVNQPDVEFSEIGRIVSQDVGLSFKLLHYINSAFFALPRKIESIQHAIVCLGLIEVKRWVNILTLSSLSDKPSSVLQNVLVRAKLCELLAQETGQDRELFFFVGMLSGLDALLDMPLPKVIEQLPLSDDIMQAVLEYAGGPGEALKFCVAHERWEPSLGSYRGVSHTRIGQLYLESIDWWAKCVFPLLST</sequence>
<dbReference type="PANTHER" id="PTHR33525:SF4">
    <property type="entry name" value="CYCLIC DI-GMP PHOSPHODIESTERASE CDGJ"/>
    <property type="match status" value="1"/>
</dbReference>
<dbReference type="Gene3D" id="3.20.20.450">
    <property type="entry name" value="EAL domain"/>
    <property type="match status" value="1"/>
</dbReference>
<name>A0A177NX70_9GAMM</name>
<dbReference type="SUPFAM" id="SSF109604">
    <property type="entry name" value="HD-domain/PDEase-like"/>
    <property type="match status" value="1"/>
</dbReference>
<dbReference type="Gene3D" id="1.10.3210.10">
    <property type="entry name" value="Hypothetical protein af1432"/>
    <property type="match status" value="1"/>
</dbReference>
<accession>A0A177NX70</accession>
<dbReference type="InterPro" id="IPR052340">
    <property type="entry name" value="RNase_Y/CdgJ"/>
</dbReference>
<reference evidence="4" key="1">
    <citation type="submission" date="2016-03" db="EMBL/GenBank/DDBJ databases">
        <authorList>
            <person name="Heylen K."/>
            <person name="De Vos P."/>
            <person name="Vekeman B."/>
        </authorList>
    </citation>
    <scope>NUCLEOTIDE SEQUENCE [LARGE SCALE GENOMIC DNA]</scope>
    <source>
        <strain evidence="4">R-45383</strain>
    </source>
</reference>
<dbReference type="Proteomes" id="UP000077628">
    <property type="component" value="Unassembled WGS sequence"/>
</dbReference>
<dbReference type="PROSITE" id="PS51833">
    <property type="entry name" value="HDOD"/>
    <property type="match status" value="1"/>
</dbReference>
<gene>
    <name evidence="3" type="ORF">A1355_22460</name>
</gene>